<protein>
    <recommendedName>
        <fullName evidence="2">phospholipase C</fullName>
        <ecNumber evidence="2">3.1.4.3</ecNumber>
    </recommendedName>
</protein>
<dbReference type="Proteomes" id="UP000189627">
    <property type="component" value="Chromosome 2"/>
</dbReference>
<dbReference type="GO" id="GO:0016042">
    <property type="term" value="P:lipid catabolic process"/>
    <property type="evidence" value="ECO:0007669"/>
    <property type="project" value="InterPro"/>
</dbReference>
<dbReference type="InterPro" id="IPR008475">
    <property type="entry name" value="PLipase_C_C"/>
</dbReference>
<comment type="similarity">
    <text evidence="1">Belongs to the bacterial phospholipase C family.</text>
</comment>
<evidence type="ECO:0000259" key="4">
    <source>
        <dbReference type="Pfam" id="PF05506"/>
    </source>
</evidence>
<dbReference type="PANTHER" id="PTHR31956">
    <property type="entry name" value="NON-SPECIFIC PHOSPHOLIPASE C4-RELATED"/>
    <property type="match status" value="1"/>
</dbReference>
<gene>
    <name evidence="5" type="ORF">BJN34_28685</name>
</gene>
<dbReference type="EMBL" id="CP017758">
    <property type="protein sequence ID" value="AQV97847.1"/>
    <property type="molecule type" value="Genomic_DNA"/>
</dbReference>
<feature type="domain" description="Bacterial phospholipase C C-terminal" evidence="4">
    <location>
        <begin position="520"/>
        <end position="606"/>
    </location>
</feature>
<dbReference type="InterPro" id="IPR017767">
    <property type="entry name" value="PC-PLC"/>
</dbReference>
<dbReference type="AlphaFoldDB" id="A0A1U9UZM4"/>
<dbReference type="KEGG" id="cuh:BJN34_28685"/>
<dbReference type="OrthoDB" id="980947at2"/>
<dbReference type="PROSITE" id="PS51318">
    <property type="entry name" value="TAT"/>
    <property type="match status" value="1"/>
</dbReference>
<organism evidence="5 6">
    <name type="scientific">Cupriavidus necator</name>
    <name type="common">Alcaligenes eutrophus</name>
    <name type="synonym">Ralstonia eutropha</name>
    <dbReference type="NCBI Taxonomy" id="106590"/>
    <lineage>
        <taxon>Bacteria</taxon>
        <taxon>Pseudomonadati</taxon>
        <taxon>Pseudomonadota</taxon>
        <taxon>Betaproteobacteria</taxon>
        <taxon>Burkholderiales</taxon>
        <taxon>Burkholderiaceae</taxon>
        <taxon>Cupriavidus</taxon>
    </lineage>
</organism>
<dbReference type="RefSeq" id="WP_078200179.1">
    <property type="nucleotide sequence ID" value="NZ_CP017758.1"/>
</dbReference>
<dbReference type="Pfam" id="PF05506">
    <property type="entry name" value="PLipase_C_C"/>
    <property type="match status" value="2"/>
</dbReference>
<dbReference type="Pfam" id="PF04185">
    <property type="entry name" value="Phosphoesterase"/>
    <property type="match status" value="1"/>
</dbReference>
<proteinExistence type="inferred from homology"/>
<reference evidence="6" key="1">
    <citation type="submission" date="2017-02" db="EMBL/GenBank/DDBJ databases">
        <title>Complete genome sequence of Cupriavidus necator strain NH9, a 3-chlorobenzoate degrader.</title>
        <authorList>
            <person name="Moriuchi R."/>
            <person name="Dohra H."/>
            <person name="Ogawa N."/>
        </authorList>
    </citation>
    <scope>NUCLEOTIDE SEQUENCE [LARGE SCALE GENOMIC DNA]</scope>
    <source>
        <strain evidence="6">NH9</strain>
    </source>
</reference>
<evidence type="ECO:0000313" key="6">
    <source>
        <dbReference type="Proteomes" id="UP000189627"/>
    </source>
</evidence>
<dbReference type="InterPro" id="IPR007312">
    <property type="entry name" value="Phosphoesterase"/>
</dbReference>
<name>A0A1U9UZM4_CUPNE</name>
<sequence>MKSNDRRNFLRAATQAMGAAATLTVLPPSIRRALAVPAAVETGTIKDVKHIVILMQENRAFNHYFGTMSGVRGFGDRFPIPLESGKPVWYQSDGTKEIPPFHLDKQTMNALLMPSTPHSYSDAQAAWNQGKFGMWPKYKKPYSMGYYKRDDIPFQFALAEAFTICDAYHCSITTGTDPNRIVFFSGSNFNPDLRASGINSTDTDSEPNNLRCWIKGALPTPGYTYAGSSFRWPTIPDVLQKAGITWRIYQNPNDNWTGAMHGGLAFDSFRSAQPDSPMYKQGMSLWTIEDLQRDVTNDTLPEVVWVLPTQLQSEHPGAPSSPQHGGNFTAQVLNALTSNPEVWSKTVFFQTFDENDGLFDHVPPPAVPSYNLDGTLAGKSTLPLEGEYFSDPARKYLHAADTISGNVRPWGLGPRVPMYVVSPWSKGGWVNSQTFDHTSVGRFIEQRFGITIPGISPWHRAVSGDLTSAFDFATPNDPKFPALPDTSDYATIEAQQKSMPAPMPPATPQPLFQESGTRFSRALPYELHTSARVDSAGRSVTLLFANSGAQGAVFHVYDKLHLDRIPRRYTVEADKSLSDAWDVVADNGKYDLWVLGPNGFVRHFTGTVAGSGAQPECQVCYDLQNGQLYLHMRNSGNAACTVTVKANAYRNDGPWTLTVPAGGEVVEQRWSLERSARWYDFSIERADDASYLRRFAGRLETGKDSVSDPAMAMPGA</sequence>
<evidence type="ECO:0000256" key="2">
    <source>
        <dbReference type="ARBA" id="ARBA00012018"/>
    </source>
</evidence>
<accession>A0A1U9UZM4</accession>
<dbReference type="CDD" id="cd16014">
    <property type="entry name" value="PLC"/>
    <property type="match status" value="1"/>
</dbReference>
<dbReference type="PANTHER" id="PTHR31956:SF36">
    <property type="entry name" value="NON-HEMOLYTIC PHOSPHOLIPASE C"/>
    <property type="match status" value="1"/>
</dbReference>
<dbReference type="NCBIfam" id="TIGR03396">
    <property type="entry name" value="PC_PLC"/>
    <property type="match status" value="1"/>
</dbReference>
<feature type="domain" description="Bacterial phospholipase C C-terminal" evidence="4">
    <location>
        <begin position="615"/>
        <end position="698"/>
    </location>
</feature>
<evidence type="ECO:0000256" key="1">
    <source>
        <dbReference type="ARBA" id="ARBA00009717"/>
    </source>
</evidence>
<dbReference type="Gene3D" id="3.40.720.10">
    <property type="entry name" value="Alkaline Phosphatase, subunit A"/>
    <property type="match status" value="2"/>
</dbReference>
<dbReference type="GO" id="GO:0034480">
    <property type="term" value="F:phosphatidylcholine phospholipase C activity"/>
    <property type="evidence" value="ECO:0007669"/>
    <property type="project" value="UniProtKB-EC"/>
</dbReference>
<dbReference type="EC" id="3.1.4.3" evidence="2"/>
<dbReference type="InterPro" id="IPR017850">
    <property type="entry name" value="Alkaline_phosphatase_core_sf"/>
</dbReference>
<dbReference type="InterPro" id="IPR006311">
    <property type="entry name" value="TAT_signal"/>
</dbReference>
<evidence type="ECO:0000313" key="5">
    <source>
        <dbReference type="EMBL" id="AQV97847.1"/>
    </source>
</evidence>
<evidence type="ECO:0000256" key="3">
    <source>
        <dbReference type="ARBA" id="ARBA00022801"/>
    </source>
</evidence>
<keyword evidence="3" id="KW-0378">Hydrolase</keyword>